<dbReference type="InterPro" id="IPR005662">
    <property type="entry name" value="GTPase_Era-like"/>
</dbReference>
<feature type="transmembrane region" description="Helical" evidence="1">
    <location>
        <begin position="427"/>
        <end position="452"/>
    </location>
</feature>
<dbReference type="InterPro" id="IPR006073">
    <property type="entry name" value="GTP-bd"/>
</dbReference>
<sequence>MKPDLATRTTALEQAVTAGEGRLDPDLVTTARAVVERARQRGGLSAEHTVAALAGATGSGKSSVLNAVAGTDLAEPGVRRPTTSHALAAVWGEGADDLLDWLDVPRRHEMEPTATEPAAAGLLRRTRTPAGITTGLVLLDLPDHDSVVVEHRVRAERLVERADLLVWVVDPQKYADAALHERYLRPLAGRSDVVVVALNQADRLTPAEKDAVLADLKRLVTADGLPGATLVAVSARTGEGTDRLRGLLADAARRREAATARLAADTRAVARDVVAACGDAPPARAADRAQGALVDALEDAAGVTTVVGAVRSSAARDAHLATGWPVTRWLARFRKDPLRRLGLRRDEVRVPVDRPDLQHTSLPQSRPSVRAATATAVRTYVDEVTAGAPDAWVLAARDRATDATERLPDALDQAVASTRLEEERRPFWWRVVGVLQWLLLATAVVGLAWLGVDALLAYFQLPPLIVPDLTVDLTRWGGGTLDLPWPTVLAVGGVVAGLLLALLGRLLGAVGARRRAARVRRRLRESVVGVAVEQVRTPVAEELDALTTCRTAARTAAA</sequence>
<reference evidence="3 4" key="1">
    <citation type="submission" date="2017-10" db="EMBL/GenBank/DDBJ databases">
        <title>Sequencing the genomes of 1000 actinobacteria strains.</title>
        <authorList>
            <person name="Klenk H.-P."/>
        </authorList>
    </citation>
    <scope>NUCLEOTIDE SEQUENCE [LARGE SCALE GENOMIC DNA]</scope>
    <source>
        <strain evidence="3 4">DSM 21863</strain>
    </source>
</reference>
<keyword evidence="1" id="KW-0812">Transmembrane</keyword>
<keyword evidence="1" id="KW-0472">Membrane</keyword>
<dbReference type="RefSeq" id="WP_098463127.1">
    <property type="nucleotide sequence ID" value="NZ_PDJJ01000001.1"/>
</dbReference>
<evidence type="ECO:0000313" key="3">
    <source>
        <dbReference type="EMBL" id="PFG42653.1"/>
    </source>
</evidence>
<comment type="caution">
    <text evidence="3">The sequence shown here is derived from an EMBL/GenBank/DDBJ whole genome shotgun (WGS) entry which is preliminary data.</text>
</comment>
<dbReference type="GO" id="GO:0005829">
    <property type="term" value="C:cytosol"/>
    <property type="evidence" value="ECO:0007669"/>
    <property type="project" value="TreeGrafter"/>
</dbReference>
<dbReference type="GO" id="GO:0043024">
    <property type="term" value="F:ribosomal small subunit binding"/>
    <property type="evidence" value="ECO:0007669"/>
    <property type="project" value="TreeGrafter"/>
</dbReference>
<dbReference type="Pfam" id="PF01926">
    <property type="entry name" value="MMR_HSR1"/>
    <property type="match status" value="1"/>
</dbReference>
<keyword evidence="3" id="KW-0131">Cell cycle</keyword>
<keyword evidence="4" id="KW-1185">Reference proteome</keyword>
<dbReference type="Gene3D" id="3.40.50.300">
    <property type="entry name" value="P-loop containing nucleotide triphosphate hydrolases"/>
    <property type="match status" value="1"/>
</dbReference>
<dbReference type="GO" id="GO:0000028">
    <property type="term" value="P:ribosomal small subunit assembly"/>
    <property type="evidence" value="ECO:0007669"/>
    <property type="project" value="TreeGrafter"/>
</dbReference>
<dbReference type="GO" id="GO:0005525">
    <property type="term" value="F:GTP binding"/>
    <property type="evidence" value="ECO:0007669"/>
    <property type="project" value="InterPro"/>
</dbReference>
<proteinExistence type="predicted"/>
<feature type="transmembrane region" description="Helical" evidence="1">
    <location>
        <begin position="488"/>
        <end position="512"/>
    </location>
</feature>
<feature type="domain" description="G" evidence="2">
    <location>
        <begin position="51"/>
        <end position="181"/>
    </location>
</feature>
<dbReference type="Proteomes" id="UP000224130">
    <property type="component" value="Unassembled WGS sequence"/>
</dbReference>
<evidence type="ECO:0000259" key="2">
    <source>
        <dbReference type="Pfam" id="PF01926"/>
    </source>
</evidence>
<name>A0A2A9EV69_9MICO</name>
<keyword evidence="1" id="KW-1133">Transmembrane helix</keyword>
<keyword evidence="3" id="KW-0132">Cell division</keyword>
<dbReference type="EMBL" id="PDJJ01000001">
    <property type="protein sequence ID" value="PFG42653.1"/>
    <property type="molecule type" value="Genomic_DNA"/>
</dbReference>
<accession>A0A2A9EV69</accession>
<dbReference type="InterPro" id="IPR027417">
    <property type="entry name" value="P-loop_NTPase"/>
</dbReference>
<dbReference type="PANTHER" id="PTHR42698">
    <property type="entry name" value="GTPASE ERA"/>
    <property type="match status" value="1"/>
</dbReference>
<dbReference type="AlphaFoldDB" id="A0A2A9EV69"/>
<dbReference type="OrthoDB" id="974105at2"/>
<dbReference type="SUPFAM" id="SSF52540">
    <property type="entry name" value="P-loop containing nucleoside triphosphate hydrolases"/>
    <property type="match status" value="1"/>
</dbReference>
<gene>
    <name evidence="3" type="ORF">ATJ88_1321</name>
</gene>
<evidence type="ECO:0000256" key="1">
    <source>
        <dbReference type="SAM" id="Phobius"/>
    </source>
</evidence>
<protein>
    <submittedName>
        <fullName evidence="3">GTP-binding protein EngB required for normal cell division</fullName>
    </submittedName>
</protein>
<dbReference type="GO" id="GO:0051301">
    <property type="term" value="P:cell division"/>
    <property type="evidence" value="ECO:0007669"/>
    <property type="project" value="UniProtKB-KW"/>
</dbReference>
<evidence type="ECO:0000313" key="4">
    <source>
        <dbReference type="Proteomes" id="UP000224130"/>
    </source>
</evidence>
<dbReference type="PANTHER" id="PTHR42698:SF1">
    <property type="entry name" value="GTPASE ERA, MITOCHONDRIAL"/>
    <property type="match status" value="1"/>
</dbReference>
<dbReference type="GO" id="GO:0019843">
    <property type="term" value="F:rRNA binding"/>
    <property type="evidence" value="ECO:0007669"/>
    <property type="project" value="TreeGrafter"/>
</dbReference>
<organism evidence="3 4">
    <name type="scientific">Isoptericola jiangsuensis</name>
    <dbReference type="NCBI Taxonomy" id="548579"/>
    <lineage>
        <taxon>Bacteria</taxon>
        <taxon>Bacillati</taxon>
        <taxon>Actinomycetota</taxon>
        <taxon>Actinomycetes</taxon>
        <taxon>Micrococcales</taxon>
        <taxon>Promicromonosporaceae</taxon>
        <taxon>Isoptericola</taxon>
    </lineage>
</organism>